<organism evidence="1 2">
    <name type="scientific">Halosaccharopolyspora lacisalsi</name>
    <dbReference type="NCBI Taxonomy" id="1000566"/>
    <lineage>
        <taxon>Bacteria</taxon>
        <taxon>Bacillati</taxon>
        <taxon>Actinomycetota</taxon>
        <taxon>Actinomycetes</taxon>
        <taxon>Pseudonocardiales</taxon>
        <taxon>Pseudonocardiaceae</taxon>
        <taxon>Halosaccharopolyspora</taxon>
    </lineage>
</organism>
<dbReference type="RefSeq" id="WP_182542105.1">
    <property type="nucleotide sequence ID" value="NZ_JACGWZ010000001.1"/>
</dbReference>
<evidence type="ECO:0000313" key="1">
    <source>
        <dbReference type="EMBL" id="MBA8822752.1"/>
    </source>
</evidence>
<dbReference type="Proteomes" id="UP000569329">
    <property type="component" value="Unassembled WGS sequence"/>
</dbReference>
<name>A0A839DLC7_9PSEU</name>
<gene>
    <name evidence="1" type="ORF">FHX42_000081</name>
</gene>
<sequence>MRRSTPTGEPVFATAAPGNALRTLLACGFRPTGSEVVVNHDVAPH</sequence>
<keyword evidence="2" id="KW-1185">Reference proteome</keyword>
<dbReference type="AlphaFoldDB" id="A0A839DLC7"/>
<protein>
    <submittedName>
        <fullName evidence="1">Uncharacterized protein</fullName>
    </submittedName>
</protein>
<accession>A0A839DLC7</accession>
<dbReference type="EMBL" id="JACGWZ010000001">
    <property type="protein sequence ID" value="MBA8822752.1"/>
    <property type="molecule type" value="Genomic_DNA"/>
</dbReference>
<proteinExistence type="predicted"/>
<evidence type="ECO:0000313" key="2">
    <source>
        <dbReference type="Proteomes" id="UP000569329"/>
    </source>
</evidence>
<comment type="caution">
    <text evidence="1">The sequence shown here is derived from an EMBL/GenBank/DDBJ whole genome shotgun (WGS) entry which is preliminary data.</text>
</comment>
<reference evidence="1 2" key="1">
    <citation type="submission" date="2020-07" db="EMBL/GenBank/DDBJ databases">
        <title>Sequencing the genomes of 1000 actinobacteria strains.</title>
        <authorList>
            <person name="Klenk H.-P."/>
        </authorList>
    </citation>
    <scope>NUCLEOTIDE SEQUENCE [LARGE SCALE GENOMIC DNA]</scope>
    <source>
        <strain evidence="1 2">DSM 45975</strain>
    </source>
</reference>